<dbReference type="Pfam" id="PF08241">
    <property type="entry name" value="Methyltransf_11"/>
    <property type="match status" value="1"/>
</dbReference>
<accession>A0A6L7HYC6</accession>
<keyword evidence="3" id="KW-0808">Transferase</keyword>
<comment type="caution">
    <text evidence="3">The sequence shown here is derived from an EMBL/GenBank/DDBJ whole genome shotgun (WGS) entry which is preliminary data.</text>
</comment>
<evidence type="ECO:0000313" key="3">
    <source>
        <dbReference type="EMBL" id="MXR69030.1"/>
    </source>
</evidence>
<keyword evidence="3" id="KW-0489">Methyltransferase</keyword>
<dbReference type="GO" id="GO:0032259">
    <property type="term" value="P:methylation"/>
    <property type="evidence" value="ECO:0007669"/>
    <property type="project" value="UniProtKB-KW"/>
</dbReference>
<keyword evidence="1" id="KW-0175">Coiled coil</keyword>
<dbReference type="InterPro" id="IPR029063">
    <property type="entry name" value="SAM-dependent_MTases_sf"/>
</dbReference>
<dbReference type="EMBL" id="WRPA01000008">
    <property type="protein sequence ID" value="MXR69030.1"/>
    <property type="molecule type" value="Genomic_DNA"/>
</dbReference>
<reference evidence="3 4" key="1">
    <citation type="submission" date="2019-12" db="EMBL/GenBank/DDBJ databases">
        <title>Shewanella insulae sp. nov., isolated from a tidal flat.</title>
        <authorList>
            <person name="Yoon J.-H."/>
        </authorList>
    </citation>
    <scope>NUCLEOTIDE SEQUENCE [LARGE SCALE GENOMIC DNA]</scope>
    <source>
        <strain evidence="3 4">JBTF-M18</strain>
    </source>
</reference>
<keyword evidence="4" id="KW-1185">Reference proteome</keyword>
<feature type="domain" description="Methyltransferase type 11" evidence="2">
    <location>
        <begin position="63"/>
        <end position="158"/>
    </location>
</feature>
<dbReference type="InterPro" id="IPR013216">
    <property type="entry name" value="Methyltransf_11"/>
</dbReference>
<feature type="coiled-coil region" evidence="1">
    <location>
        <begin position="263"/>
        <end position="290"/>
    </location>
</feature>
<dbReference type="AlphaFoldDB" id="A0A6L7HYC6"/>
<proteinExistence type="predicted"/>
<dbReference type="SUPFAM" id="SSF53335">
    <property type="entry name" value="S-adenosyl-L-methionine-dependent methyltransferases"/>
    <property type="match status" value="1"/>
</dbReference>
<sequence>MVLIKADNENDKRASIMSQHWDEYWQQGHLTSFGESFTGNYSGILETIWHQDFKHLPDNFKVLDLATGNGALPLLLNQFFKDASKKGTVVGVDLAQINTDLSKLDLSEQVEVSLVSHVDCANLPYEDNSFDQVISQYGLEYSDLTHSIPEALRVLRPGRQLSLVAHHSRSMIINRNRRILALINQQATYEVFVTMGKLIEQMGSLTNGEDLQRIKQDAHCERLRGELNQSISLLAQTDEEALKDSELLTYVASLFQQGLFWPIEKKRQYLDFARTQIDTLRERLGELVQASIDELALSAMLANLIELGASLSSVKQIEDDNSQVLGWKIVINKLSRGNGH</sequence>
<evidence type="ECO:0000313" key="4">
    <source>
        <dbReference type="Proteomes" id="UP000474778"/>
    </source>
</evidence>
<organism evidence="3 4">
    <name type="scientific">Shewanella insulae</name>
    <dbReference type="NCBI Taxonomy" id="2681496"/>
    <lineage>
        <taxon>Bacteria</taxon>
        <taxon>Pseudomonadati</taxon>
        <taxon>Pseudomonadota</taxon>
        <taxon>Gammaproteobacteria</taxon>
        <taxon>Alteromonadales</taxon>
        <taxon>Shewanellaceae</taxon>
        <taxon>Shewanella</taxon>
    </lineage>
</organism>
<dbReference type="Gene3D" id="3.40.50.150">
    <property type="entry name" value="Vaccinia Virus protein VP39"/>
    <property type="match status" value="1"/>
</dbReference>
<dbReference type="Proteomes" id="UP000474778">
    <property type="component" value="Unassembled WGS sequence"/>
</dbReference>
<gene>
    <name evidence="3" type="ORF">GNT65_10160</name>
</gene>
<dbReference type="GO" id="GO:0008757">
    <property type="term" value="F:S-adenosylmethionine-dependent methyltransferase activity"/>
    <property type="evidence" value="ECO:0007669"/>
    <property type="project" value="InterPro"/>
</dbReference>
<name>A0A6L7HYC6_9GAMM</name>
<evidence type="ECO:0000256" key="1">
    <source>
        <dbReference type="SAM" id="Coils"/>
    </source>
</evidence>
<dbReference type="CDD" id="cd02440">
    <property type="entry name" value="AdoMet_MTases"/>
    <property type="match status" value="1"/>
</dbReference>
<protein>
    <submittedName>
        <fullName evidence="3">Methyltransferase domain-containing protein</fullName>
    </submittedName>
</protein>
<evidence type="ECO:0000259" key="2">
    <source>
        <dbReference type="Pfam" id="PF08241"/>
    </source>
</evidence>